<dbReference type="EMBL" id="LHXO01000206">
    <property type="protein sequence ID" value="KXA91824.1"/>
    <property type="molecule type" value="Genomic_DNA"/>
</dbReference>
<evidence type="ECO:0000313" key="3">
    <source>
        <dbReference type="Proteomes" id="UP000070284"/>
    </source>
</evidence>
<organism evidence="2 3">
    <name type="scientific">candidate division MSBL1 archaeon SCGC-AAA259E19</name>
    <dbReference type="NCBI Taxonomy" id="1698264"/>
    <lineage>
        <taxon>Archaea</taxon>
        <taxon>Methanobacteriati</taxon>
        <taxon>Methanobacteriota</taxon>
        <taxon>candidate division MSBL1</taxon>
    </lineage>
</organism>
<dbReference type="InterPro" id="IPR007404">
    <property type="entry name" value="YdjM-like"/>
</dbReference>
<evidence type="ECO:0000256" key="1">
    <source>
        <dbReference type="SAM" id="Phobius"/>
    </source>
</evidence>
<keyword evidence="1" id="KW-0812">Transmembrane</keyword>
<protein>
    <submittedName>
        <fullName evidence="2">Uncharacterized protein</fullName>
    </submittedName>
</protein>
<keyword evidence="1" id="KW-1133">Transmembrane helix</keyword>
<proteinExistence type="predicted"/>
<dbReference type="Pfam" id="PF04307">
    <property type="entry name" value="YdjM"/>
    <property type="match status" value="1"/>
</dbReference>
<sequence length="69" mass="7831">MTLLENDRGWLGLVVGVWAFGLVGFFGGFGGILSHLLGDLFTYQEFKPLWPFSNNKISFKWFSSKDRGK</sequence>
<keyword evidence="1" id="KW-0472">Membrane</keyword>
<evidence type="ECO:0000313" key="2">
    <source>
        <dbReference type="EMBL" id="KXA91824.1"/>
    </source>
</evidence>
<dbReference type="Proteomes" id="UP000070284">
    <property type="component" value="Unassembled WGS sequence"/>
</dbReference>
<dbReference type="AlphaFoldDB" id="A0A133UCC6"/>
<keyword evidence="3" id="KW-1185">Reference proteome</keyword>
<feature type="transmembrane region" description="Helical" evidence="1">
    <location>
        <begin position="12"/>
        <end position="37"/>
    </location>
</feature>
<comment type="caution">
    <text evidence="2">The sequence shown here is derived from an EMBL/GenBank/DDBJ whole genome shotgun (WGS) entry which is preliminary data.</text>
</comment>
<name>A0A133UCC6_9EURY</name>
<accession>A0A133UCC6</accession>
<reference evidence="2 3" key="1">
    <citation type="journal article" date="2016" name="Sci. Rep.">
        <title>Metabolic traits of an uncultured archaeal lineage -MSBL1- from brine pools of the Red Sea.</title>
        <authorList>
            <person name="Mwirichia R."/>
            <person name="Alam I."/>
            <person name="Rashid M."/>
            <person name="Vinu M."/>
            <person name="Ba-Alawi W."/>
            <person name="Anthony Kamau A."/>
            <person name="Kamanda Ngugi D."/>
            <person name="Goker M."/>
            <person name="Klenk H.P."/>
            <person name="Bajic V."/>
            <person name="Stingl U."/>
        </authorList>
    </citation>
    <scope>NUCLEOTIDE SEQUENCE [LARGE SCALE GENOMIC DNA]</scope>
    <source>
        <strain evidence="2">SCGC-AAA259E19</strain>
    </source>
</reference>
<gene>
    <name evidence="2" type="ORF">AKJ65_08340</name>
</gene>